<keyword evidence="2" id="KW-0472">Membrane</keyword>
<keyword evidence="2" id="KW-0812">Transmembrane</keyword>
<reference evidence="3 4" key="1">
    <citation type="journal article" date="2016" name="Nat. Commun.">
        <title>Thousands of microbial genomes shed light on interconnected biogeochemical processes in an aquifer system.</title>
        <authorList>
            <person name="Anantharaman K."/>
            <person name="Brown C.T."/>
            <person name="Hug L.A."/>
            <person name="Sharon I."/>
            <person name="Castelle C.J."/>
            <person name="Probst A.J."/>
            <person name="Thomas B.C."/>
            <person name="Singh A."/>
            <person name="Wilkins M.J."/>
            <person name="Karaoz U."/>
            <person name="Brodie E.L."/>
            <person name="Williams K.H."/>
            <person name="Hubbard S.S."/>
            <person name="Banfield J.F."/>
        </authorList>
    </citation>
    <scope>NUCLEOTIDE SEQUENCE [LARGE SCALE GENOMIC DNA]</scope>
</reference>
<organism evidence="3 4">
    <name type="scientific">Candidatus Brennerbacteria bacterium RIFOXYD1_FULL_41_16</name>
    <dbReference type="NCBI Taxonomy" id="1797529"/>
    <lineage>
        <taxon>Bacteria</taxon>
        <taxon>Candidatus Brenneribacteriota</taxon>
    </lineage>
</organism>
<protein>
    <submittedName>
        <fullName evidence="3">Uncharacterized protein</fullName>
    </submittedName>
</protein>
<evidence type="ECO:0000313" key="4">
    <source>
        <dbReference type="Proteomes" id="UP000178570"/>
    </source>
</evidence>
<comment type="caution">
    <text evidence="3">The sequence shown here is derived from an EMBL/GenBank/DDBJ whole genome shotgun (WGS) entry which is preliminary data.</text>
</comment>
<proteinExistence type="predicted"/>
<evidence type="ECO:0000313" key="3">
    <source>
        <dbReference type="EMBL" id="OGY40259.1"/>
    </source>
</evidence>
<dbReference type="Proteomes" id="UP000178570">
    <property type="component" value="Unassembled WGS sequence"/>
</dbReference>
<feature type="region of interest" description="Disordered" evidence="1">
    <location>
        <begin position="288"/>
        <end position="311"/>
    </location>
</feature>
<name>A0A1G1XJQ6_9BACT</name>
<keyword evidence="2" id="KW-1133">Transmembrane helix</keyword>
<dbReference type="EMBL" id="MHHY01000009">
    <property type="protein sequence ID" value="OGY40259.1"/>
    <property type="molecule type" value="Genomic_DNA"/>
</dbReference>
<feature type="transmembrane region" description="Helical" evidence="2">
    <location>
        <begin position="14"/>
        <end position="35"/>
    </location>
</feature>
<evidence type="ECO:0000256" key="2">
    <source>
        <dbReference type="SAM" id="Phobius"/>
    </source>
</evidence>
<sequence>MIDLSFFGGFTEDIALALWGAFVDWWWLFLPVLFFPVARDYWIDYHQAKFKDSISWVNLALQVPRDVLTTPKAMDQIFVGLSTMASTPDSWSEELLDLKIPYQKGEVPLWISFEIIGNENGISFFVRTPQKFQRLIETQFRSQYSQVEILEVEDYIAPQLSLPGQNRDFWGIELALSESPVFPIKTYEYFEERVEERRLDSMSPLMEIMSHLENGEEIWFQIVLRGLTKPLADSWKEKSKEKLDELMGKEKPAKEIGALNQIIGGLASESKGMFGQFFKDIGEASGVGATEAAGEEKKEEKKERTQAPGDKEKIEMASKKIAKPVFESLIRVIYQAPQLIFNKDIQSTAINSYLKTFAIPSLNGFKAKKASYPIFQKWFFGGNISNRDASAFFESFKSRSPDPAPQFDDDDDDVMKKMILSSEELATLYHFPITQIEAPRLYRVQTKKYEPPPNLPVI</sequence>
<evidence type="ECO:0000256" key="1">
    <source>
        <dbReference type="SAM" id="MobiDB-lite"/>
    </source>
</evidence>
<dbReference type="STRING" id="1797529.A2570_03190"/>
<feature type="compositionally biased region" description="Basic and acidic residues" evidence="1">
    <location>
        <begin position="294"/>
        <end position="311"/>
    </location>
</feature>
<gene>
    <name evidence="3" type="ORF">A2570_03190</name>
</gene>
<dbReference type="AlphaFoldDB" id="A0A1G1XJQ6"/>
<accession>A0A1G1XJQ6</accession>